<sequence length="328" mass="36906">MILLKQIKNIDFSYLGIVVLAVALYIGFDDLILTSSSETVRETLNAAIGVIFVIITTMYMLKKQSDVEQSKALGKEVFTKKLITYENAIEKWENICFSQTAVTEAQFATALNVHTSLCMIAPADVVETSGKVLTLIQSAYVNENDQQEPRAFAPDEKNTMCEYLGEFSKAVREDLSLPKTEMTQSFKDNFTAGFKEASLTATTARDMTKYSFRGATYGKGKLVHAVVKAFVIDNNIANIDKLKEFFPDDAWTNGRASRGKNAFVVELEANAKKSEKVRYFKKPEELIQLKNGDLIVVNSQWGTNFDYLFENFIKKNINDEIIPIKLNK</sequence>
<dbReference type="OrthoDB" id="872472at2"/>
<name>A0A0U1NPM9_9RHOB</name>
<reference evidence="2 3" key="1">
    <citation type="submission" date="2015-04" db="EMBL/GenBank/DDBJ databases">
        <authorList>
            <person name="Syromyatnikov M.Y."/>
            <person name="Popov V.N."/>
        </authorList>
    </citation>
    <scope>NUCLEOTIDE SEQUENCE [LARGE SCALE GENOMIC DNA]</scope>
    <source>
        <strain evidence="2 3">CECT 5292</strain>
    </source>
</reference>
<protein>
    <submittedName>
        <fullName evidence="2">Uncharacterized protein</fullName>
    </submittedName>
</protein>
<keyword evidence="3" id="KW-1185">Reference proteome</keyword>
<evidence type="ECO:0000256" key="1">
    <source>
        <dbReference type="SAM" id="Phobius"/>
    </source>
</evidence>
<keyword evidence="1" id="KW-1133">Transmembrane helix</keyword>
<accession>A0A0U1NPM9</accession>
<dbReference type="STRING" id="282199.GCA_001049735_02788"/>
<feature type="transmembrane region" description="Helical" evidence="1">
    <location>
        <begin position="12"/>
        <end position="28"/>
    </location>
</feature>
<proteinExistence type="predicted"/>
<dbReference type="AlphaFoldDB" id="A0A0U1NPM9"/>
<gene>
    <name evidence="2" type="ORF">NIG5292_02789</name>
</gene>
<keyword evidence="1" id="KW-0472">Membrane</keyword>
<feature type="transmembrane region" description="Helical" evidence="1">
    <location>
        <begin position="43"/>
        <end position="61"/>
    </location>
</feature>
<dbReference type="RefSeq" id="WP_143082039.1">
    <property type="nucleotide sequence ID" value="NZ_CVPC01000033.1"/>
</dbReference>
<organism evidence="2 3">
    <name type="scientific">Nereida ignava</name>
    <dbReference type="NCBI Taxonomy" id="282199"/>
    <lineage>
        <taxon>Bacteria</taxon>
        <taxon>Pseudomonadati</taxon>
        <taxon>Pseudomonadota</taxon>
        <taxon>Alphaproteobacteria</taxon>
        <taxon>Rhodobacterales</taxon>
        <taxon>Roseobacteraceae</taxon>
        <taxon>Nereida</taxon>
    </lineage>
</organism>
<keyword evidence="1" id="KW-0812">Transmembrane</keyword>
<evidence type="ECO:0000313" key="3">
    <source>
        <dbReference type="Proteomes" id="UP000048949"/>
    </source>
</evidence>
<dbReference type="Proteomes" id="UP000048949">
    <property type="component" value="Unassembled WGS sequence"/>
</dbReference>
<evidence type="ECO:0000313" key="2">
    <source>
        <dbReference type="EMBL" id="CRK76724.1"/>
    </source>
</evidence>
<dbReference type="EMBL" id="CVQV01000033">
    <property type="protein sequence ID" value="CRK76724.1"/>
    <property type="molecule type" value="Genomic_DNA"/>
</dbReference>